<dbReference type="Proteomes" id="UP001290462">
    <property type="component" value="Unassembled WGS sequence"/>
</dbReference>
<dbReference type="GO" id="GO:0030246">
    <property type="term" value="F:carbohydrate binding"/>
    <property type="evidence" value="ECO:0007669"/>
    <property type="project" value="InterPro"/>
</dbReference>
<keyword evidence="3 7" id="KW-0378">Hydrolase</keyword>
<comment type="similarity">
    <text evidence="1">Belongs to the glycosyl hydrolase 18 family. Chitinase class II subfamily.</text>
</comment>
<dbReference type="InterPro" id="IPR013783">
    <property type="entry name" value="Ig-like_fold"/>
</dbReference>
<organism evidence="10 11">
    <name type="scientific">Carnobacterium maltaromaticum</name>
    <name type="common">Carnobacterium piscicola</name>
    <dbReference type="NCBI Taxonomy" id="2751"/>
    <lineage>
        <taxon>Bacteria</taxon>
        <taxon>Bacillati</taxon>
        <taxon>Bacillota</taxon>
        <taxon>Bacilli</taxon>
        <taxon>Lactobacillales</taxon>
        <taxon>Carnobacteriaceae</taxon>
        <taxon>Carnobacterium</taxon>
    </lineage>
</organism>
<protein>
    <recommendedName>
        <fullName evidence="2">chitinase</fullName>
        <ecNumber evidence="2">3.2.1.14</ecNumber>
    </recommendedName>
</protein>
<keyword evidence="5 7" id="KW-0326">Glycosidase</keyword>
<evidence type="ECO:0000259" key="9">
    <source>
        <dbReference type="PROSITE" id="PS51910"/>
    </source>
</evidence>
<dbReference type="SUPFAM" id="SSF49265">
    <property type="entry name" value="Fibronectin type III"/>
    <property type="match status" value="1"/>
</dbReference>
<evidence type="ECO:0000256" key="7">
    <source>
        <dbReference type="RuleBase" id="RU000489"/>
    </source>
</evidence>
<evidence type="ECO:0000256" key="5">
    <source>
        <dbReference type="ARBA" id="ARBA00023295"/>
    </source>
</evidence>
<dbReference type="AlphaFoldDB" id="A0AAW9JST4"/>
<keyword evidence="4" id="KW-0119">Carbohydrate metabolism</keyword>
<dbReference type="PANTHER" id="PTHR45708:SF49">
    <property type="entry name" value="ENDOCHITINASE"/>
    <property type="match status" value="1"/>
</dbReference>
<dbReference type="InterPro" id="IPR017853">
    <property type="entry name" value="GH"/>
</dbReference>
<dbReference type="InterPro" id="IPR050542">
    <property type="entry name" value="Glycosyl_Hydrlase18_Chitinase"/>
</dbReference>
<dbReference type="Pfam" id="PF00041">
    <property type="entry name" value="fn3"/>
    <property type="match status" value="1"/>
</dbReference>
<feature type="domain" description="Fibronectin type-III" evidence="8">
    <location>
        <begin position="357"/>
        <end position="445"/>
    </location>
</feature>
<dbReference type="InterPro" id="IPR036573">
    <property type="entry name" value="CBM_sf_5/12"/>
</dbReference>
<dbReference type="SMART" id="SM00636">
    <property type="entry name" value="Glyco_18"/>
    <property type="match status" value="1"/>
</dbReference>
<dbReference type="InterPro" id="IPR003610">
    <property type="entry name" value="CBM5/12"/>
</dbReference>
<dbReference type="InterPro" id="IPR011583">
    <property type="entry name" value="Chitinase_II/V-like_cat"/>
</dbReference>
<dbReference type="GO" id="GO:0005576">
    <property type="term" value="C:extracellular region"/>
    <property type="evidence" value="ECO:0007669"/>
    <property type="project" value="InterPro"/>
</dbReference>
<gene>
    <name evidence="10" type="ORF">RAK27_03120</name>
</gene>
<evidence type="ECO:0000313" key="10">
    <source>
        <dbReference type="EMBL" id="MDZ5757639.1"/>
    </source>
</evidence>
<dbReference type="Gene3D" id="2.60.40.10">
    <property type="entry name" value="Immunoglobulins"/>
    <property type="match status" value="1"/>
</dbReference>
<feature type="domain" description="GH18" evidence="9">
    <location>
        <begin position="44"/>
        <end position="347"/>
    </location>
</feature>
<evidence type="ECO:0000256" key="1">
    <source>
        <dbReference type="ARBA" id="ARBA00009121"/>
    </source>
</evidence>
<evidence type="ECO:0000313" key="11">
    <source>
        <dbReference type="Proteomes" id="UP001290462"/>
    </source>
</evidence>
<dbReference type="GO" id="GO:0008843">
    <property type="term" value="F:endochitinase activity"/>
    <property type="evidence" value="ECO:0007669"/>
    <property type="project" value="UniProtKB-EC"/>
</dbReference>
<dbReference type="Gene3D" id="3.20.20.80">
    <property type="entry name" value="Glycosidases"/>
    <property type="match status" value="1"/>
</dbReference>
<dbReference type="GO" id="GO:0000272">
    <property type="term" value="P:polysaccharide catabolic process"/>
    <property type="evidence" value="ECO:0007669"/>
    <property type="project" value="UniProtKB-KW"/>
</dbReference>
<evidence type="ECO:0000256" key="2">
    <source>
        <dbReference type="ARBA" id="ARBA00012729"/>
    </source>
</evidence>
<accession>A0AAW9JST4</accession>
<dbReference type="PROSITE" id="PS51910">
    <property type="entry name" value="GH18_2"/>
    <property type="match status" value="1"/>
</dbReference>
<dbReference type="PANTHER" id="PTHR45708">
    <property type="entry name" value="ENDOCHITINASE"/>
    <property type="match status" value="1"/>
</dbReference>
<dbReference type="InterPro" id="IPR001223">
    <property type="entry name" value="Glyco_hydro18_cat"/>
</dbReference>
<dbReference type="CDD" id="cd02871">
    <property type="entry name" value="GH18_chitinase_D-like"/>
    <property type="match status" value="1"/>
</dbReference>
<dbReference type="PROSITE" id="PS01095">
    <property type="entry name" value="GH18_1"/>
    <property type="match status" value="1"/>
</dbReference>
<dbReference type="EMBL" id="JAVBVO010000002">
    <property type="protein sequence ID" value="MDZ5757639.1"/>
    <property type="molecule type" value="Genomic_DNA"/>
</dbReference>
<dbReference type="EC" id="3.2.1.14" evidence="2"/>
<proteinExistence type="inferred from homology"/>
<dbReference type="SUPFAM" id="SSF51445">
    <property type="entry name" value="(Trans)glycosidases"/>
    <property type="match status" value="1"/>
</dbReference>
<dbReference type="PROSITE" id="PS50853">
    <property type="entry name" value="FN3"/>
    <property type="match status" value="1"/>
</dbReference>
<dbReference type="GO" id="GO:0008061">
    <property type="term" value="F:chitin binding"/>
    <property type="evidence" value="ECO:0007669"/>
    <property type="project" value="InterPro"/>
</dbReference>
<dbReference type="CDD" id="cd00063">
    <property type="entry name" value="FN3"/>
    <property type="match status" value="1"/>
</dbReference>
<comment type="caution">
    <text evidence="10">The sequence shown here is derived from an EMBL/GenBank/DDBJ whole genome shotgun (WGS) entry which is preliminary data.</text>
</comment>
<reference evidence="10" key="1">
    <citation type="submission" date="2023-08" db="EMBL/GenBank/DDBJ databases">
        <title>Genomic characterization of piscicolin 126 produced by Carnobacterium maltaromaticum CM22 strain isolated from salmon (Salmo salar).</title>
        <authorList>
            <person name="Gonzalez-Gragera E."/>
            <person name="Garcia-Lopez J.D."/>
            <person name="Teso-Perez C."/>
            <person name="Gimenez-Hernandez I."/>
            <person name="Peralta-Sanchez J.M."/>
            <person name="Valdivia E."/>
            <person name="Montalban-Lopez M."/>
            <person name="Martin-Platero A.M."/>
            <person name="Banos A."/>
            <person name="Martinez-Bueno M."/>
        </authorList>
    </citation>
    <scope>NUCLEOTIDE SEQUENCE</scope>
    <source>
        <strain evidence="10">CM22</strain>
    </source>
</reference>
<dbReference type="CDD" id="cd12215">
    <property type="entry name" value="ChiC_BD"/>
    <property type="match status" value="1"/>
</dbReference>
<keyword evidence="6" id="KW-0624">Polysaccharide degradation</keyword>
<name>A0AAW9JST4_CARML</name>
<evidence type="ECO:0000256" key="4">
    <source>
        <dbReference type="ARBA" id="ARBA00023277"/>
    </source>
</evidence>
<dbReference type="InterPro" id="IPR001579">
    <property type="entry name" value="Glyco_hydro_18_chit_AS"/>
</dbReference>
<evidence type="ECO:0000256" key="6">
    <source>
        <dbReference type="ARBA" id="ARBA00023326"/>
    </source>
</evidence>
<dbReference type="SUPFAM" id="SSF51055">
    <property type="entry name" value="Carbohydrate binding domain"/>
    <property type="match status" value="1"/>
</dbReference>
<dbReference type="InterPro" id="IPR003961">
    <property type="entry name" value="FN3_dom"/>
</dbReference>
<dbReference type="Gene3D" id="2.10.10.20">
    <property type="entry name" value="Carbohydrate-binding module superfamily 5/12"/>
    <property type="match status" value="1"/>
</dbReference>
<dbReference type="SMART" id="SM00060">
    <property type="entry name" value="FN3"/>
    <property type="match status" value="1"/>
</dbReference>
<dbReference type="RefSeq" id="WP_322808469.1">
    <property type="nucleotide sequence ID" value="NZ_JAVBVO010000002.1"/>
</dbReference>
<dbReference type="Pfam" id="PF00704">
    <property type="entry name" value="Glyco_hydro_18"/>
    <property type="match status" value="1"/>
</dbReference>
<dbReference type="InterPro" id="IPR036116">
    <property type="entry name" value="FN3_sf"/>
</dbReference>
<sequence>MEKRIYLKGFLAGAVILAGLSFNGIKSHAATDDASVMPDISNKQILMGFYHSWQSKGNDGYQRGTSKDLDLREVPEAYNVVAVAFMKGTGIPTFKPDGPTDAEFRAQVGELNKQGRPVLISLGGADAHIELRSGMEQAFANEIIRLVEVYGFDGLDIDLEQLAITAGDNQTVIPAALKLVKDHYRAEGKNFIVSMAPEFPYLKPNAPYAKYISSLEGYYDFIAPQLYNQGGDGISVGSDWIAQNNDSKKFEFLYYMADSLIHGTRGYIQIPANKLVLGIPANNDAAATGFVKDPQAVYQAFDKLKTDGNPVKGLMTWSVNWDQGKNSAGVGYNGGFANSYADLIGTGSTTPIPDTTPPTQPTALKADKVEFNQVSLSWTASTDNVRVAKYLVFANGQLVGDTRSANYLATSLKANTAYDFTVQAVDAAGNKSTISAPLKVTTAAEPQTTWSATAIYVGGDKVIYQGKTYQAQWWTQGETPGTAQVWKLI</sequence>
<evidence type="ECO:0000259" key="8">
    <source>
        <dbReference type="PROSITE" id="PS50853"/>
    </source>
</evidence>
<dbReference type="SMART" id="SM00495">
    <property type="entry name" value="ChtBD3"/>
    <property type="match status" value="1"/>
</dbReference>
<evidence type="ECO:0000256" key="3">
    <source>
        <dbReference type="ARBA" id="ARBA00022801"/>
    </source>
</evidence>
<dbReference type="Pfam" id="PF02839">
    <property type="entry name" value="CBM_5_12"/>
    <property type="match status" value="1"/>
</dbReference>